<name>A0ABN9VM66_9DINO</name>
<dbReference type="EMBL" id="CAUYUJ010017248">
    <property type="protein sequence ID" value="CAK0873156.1"/>
    <property type="molecule type" value="Genomic_DNA"/>
</dbReference>
<sequence length="232" mass="25025">MDASIDDLQFYRSALSAQDVNDVYAATPAPTPAPTQAVTPPTSATATGDPHLQNIHGERFDLMTPGKVTLVNIPRGKRVEDALLAIEADARRLGGHCADTYFQEVNITGVWPDKLKAGGFTFNAEGFQRHKVQKWTKFGPLEVKVVHGRTETGIQYLNVLVKHLGHAGFAVGGLLGEDDHTDVGGAQDPSKPELGLADVFLTSVSWILTVRSSWDVCSGSSRQISDWASAFL</sequence>
<proteinExistence type="predicted"/>
<feature type="region of interest" description="Disordered" evidence="1">
    <location>
        <begin position="25"/>
        <end position="50"/>
    </location>
</feature>
<comment type="caution">
    <text evidence="2">The sequence shown here is derived from an EMBL/GenBank/DDBJ whole genome shotgun (WGS) entry which is preliminary data.</text>
</comment>
<accession>A0ABN9VM66</accession>
<dbReference type="Proteomes" id="UP001189429">
    <property type="component" value="Unassembled WGS sequence"/>
</dbReference>
<evidence type="ECO:0000256" key="1">
    <source>
        <dbReference type="SAM" id="MobiDB-lite"/>
    </source>
</evidence>
<organism evidence="2 3">
    <name type="scientific">Prorocentrum cordatum</name>
    <dbReference type="NCBI Taxonomy" id="2364126"/>
    <lineage>
        <taxon>Eukaryota</taxon>
        <taxon>Sar</taxon>
        <taxon>Alveolata</taxon>
        <taxon>Dinophyceae</taxon>
        <taxon>Prorocentrales</taxon>
        <taxon>Prorocentraceae</taxon>
        <taxon>Prorocentrum</taxon>
    </lineage>
</organism>
<protein>
    <submittedName>
        <fullName evidence="2">Uncharacterized protein</fullName>
    </submittedName>
</protein>
<evidence type="ECO:0000313" key="2">
    <source>
        <dbReference type="EMBL" id="CAK0873156.1"/>
    </source>
</evidence>
<reference evidence="2" key="1">
    <citation type="submission" date="2023-10" db="EMBL/GenBank/DDBJ databases">
        <authorList>
            <person name="Chen Y."/>
            <person name="Shah S."/>
            <person name="Dougan E. K."/>
            <person name="Thang M."/>
            <person name="Chan C."/>
        </authorList>
    </citation>
    <scope>NUCLEOTIDE SEQUENCE [LARGE SCALE GENOMIC DNA]</scope>
</reference>
<gene>
    <name evidence="2" type="ORF">PCOR1329_LOCUS58437</name>
</gene>
<evidence type="ECO:0000313" key="3">
    <source>
        <dbReference type="Proteomes" id="UP001189429"/>
    </source>
</evidence>
<keyword evidence="3" id="KW-1185">Reference proteome</keyword>
<feature type="compositionally biased region" description="Low complexity" evidence="1">
    <location>
        <begin position="34"/>
        <end position="47"/>
    </location>
</feature>